<protein>
    <recommendedName>
        <fullName evidence="1">RNA-directed DNA polymerase</fullName>
        <ecNumber evidence="1">2.7.7.49</ecNumber>
    </recommendedName>
</protein>
<dbReference type="Pfam" id="PF17917">
    <property type="entry name" value="RT_RNaseH"/>
    <property type="match status" value="1"/>
</dbReference>
<feature type="domain" description="Reverse transcriptase RNase H-like" evidence="10">
    <location>
        <begin position="192"/>
        <end position="294"/>
    </location>
</feature>
<dbReference type="FunFam" id="3.30.420.10:FF:000032">
    <property type="entry name" value="Retrovirus-related Pol polyprotein from transposon 297-like Protein"/>
    <property type="match status" value="1"/>
</dbReference>
<dbReference type="Proteomes" id="UP000054776">
    <property type="component" value="Unassembled WGS sequence"/>
</dbReference>
<organism evidence="12 13">
    <name type="scientific">Trichinella spiralis</name>
    <name type="common">Trichina worm</name>
    <dbReference type="NCBI Taxonomy" id="6334"/>
    <lineage>
        <taxon>Eukaryota</taxon>
        <taxon>Metazoa</taxon>
        <taxon>Ecdysozoa</taxon>
        <taxon>Nematoda</taxon>
        <taxon>Enoplea</taxon>
        <taxon>Dorylaimia</taxon>
        <taxon>Trichinellida</taxon>
        <taxon>Trichinellidae</taxon>
        <taxon>Trichinella</taxon>
    </lineage>
</organism>
<evidence type="ECO:0000256" key="2">
    <source>
        <dbReference type="ARBA" id="ARBA00022679"/>
    </source>
</evidence>
<feature type="compositionally biased region" description="Basic and acidic residues" evidence="8">
    <location>
        <begin position="54"/>
        <end position="63"/>
    </location>
</feature>
<feature type="domain" description="Integrase zinc-binding" evidence="11">
    <location>
        <begin position="399"/>
        <end position="456"/>
    </location>
</feature>
<comment type="caution">
    <text evidence="12">The sequence shown here is derived from an EMBL/GenBank/DDBJ whole genome shotgun (WGS) entry which is preliminary data.</text>
</comment>
<dbReference type="Gene3D" id="3.30.420.10">
    <property type="entry name" value="Ribonuclease H-like superfamily/Ribonuclease H"/>
    <property type="match status" value="1"/>
</dbReference>
<name>A0A0V1APX7_TRISP</name>
<dbReference type="Pfam" id="PF00665">
    <property type="entry name" value="rve"/>
    <property type="match status" value="1"/>
</dbReference>
<dbReference type="OrthoDB" id="5920491at2759"/>
<gene>
    <name evidence="12" type="primary">TY3B-I</name>
    <name evidence="12" type="ORF">T01_3711</name>
</gene>
<dbReference type="Gene3D" id="3.30.70.270">
    <property type="match status" value="2"/>
</dbReference>
<dbReference type="GO" id="GO:0015074">
    <property type="term" value="P:DNA integration"/>
    <property type="evidence" value="ECO:0007669"/>
    <property type="project" value="InterPro"/>
</dbReference>
<dbReference type="Pfam" id="PF17921">
    <property type="entry name" value="Integrase_H2C2"/>
    <property type="match status" value="1"/>
</dbReference>
<dbReference type="Gene3D" id="3.10.20.370">
    <property type="match status" value="1"/>
</dbReference>
<proteinExistence type="predicted"/>
<dbReference type="SUPFAM" id="SSF53098">
    <property type="entry name" value="Ribonuclease H-like"/>
    <property type="match status" value="1"/>
</dbReference>
<evidence type="ECO:0000259" key="11">
    <source>
        <dbReference type="Pfam" id="PF17921"/>
    </source>
</evidence>
<dbReference type="InParanoid" id="A0A0V1APX7"/>
<dbReference type="STRING" id="6334.A0A0V1APX7"/>
<sequence>MSGSLKAAVILSEPSGGFLKYFIDAQLAQWRKQPLSGAQRSSVNVSTGVFPTPDKTRLRPGKTAEDHTARLREVFRRLREVGLKVKPAKCRLMKRRVAYLGHIISEKGIATDPSKTSAVREWPTPTCVSELRQFLGLASYYRKFVNGFANVAAPLHRLLEKGAEWDWSKACQSACDALKYHLTSAPVLAYPDFHRQFIVDVDASGDDLGAVLSQREGKAERVVAYASPTLAKAERRYCATRREMLGLVWALREFRPYLYGQRFLVRTDHSCLRWLTTFKEPEGQVARWLESLAELDVEVEHRAGRLHGNADALSRTNCTQCGRLNFKGQLLAAQQADPEIQLLRQWLVGASWQVECPPECSRDMHVLWQQRCSWVDEDGLIWRHCRGLTAEEGVKQELVPRALRNEVLQSMHDSRYAGHLGERRTLARVRSRFHWPGMSGDVYTWCRTCTQCERRKGPTKNNCAPMQAMAAGYPLQRVGMDIHGPVENTPSGNRYVLVLTDYFTKWTVPFPLANMEASTVAKVLVEKYIAYFGAPDYLHSDQGRSFEKSVVLEMCRLFGIKKTRSSLYHRQGNGQAERFNRTLLDMLSIMVDGNQGQWDGMLPFVMLAYNSSVQESTGVTPAIAMLGPELRLPMDVQIENPPLYLLVISKQTTTVLL</sequence>
<dbReference type="InterPro" id="IPR036397">
    <property type="entry name" value="RNaseH_sf"/>
</dbReference>
<dbReference type="FunFam" id="3.30.70.270:FF:000045">
    <property type="entry name" value="Transposon Tf2-7 polyprotein"/>
    <property type="match status" value="1"/>
</dbReference>
<evidence type="ECO:0000256" key="3">
    <source>
        <dbReference type="ARBA" id="ARBA00022695"/>
    </source>
</evidence>
<dbReference type="GO" id="GO:0004519">
    <property type="term" value="F:endonuclease activity"/>
    <property type="evidence" value="ECO:0007669"/>
    <property type="project" value="UniProtKB-KW"/>
</dbReference>
<dbReference type="GO" id="GO:0016787">
    <property type="term" value="F:hydrolase activity"/>
    <property type="evidence" value="ECO:0007669"/>
    <property type="project" value="UniProtKB-KW"/>
</dbReference>
<feature type="non-terminal residue" evidence="12">
    <location>
        <position position="657"/>
    </location>
</feature>
<evidence type="ECO:0000256" key="5">
    <source>
        <dbReference type="ARBA" id="ARBA00022759"/>
    </source>
</evidence>
<keyword evidence="2" id="KW-0808">Transferase</keyword>
<feature type="region of interest" description="Disordered" evidence="8">
    <location>
        <begin position="43"/>
        <end position="63"/>
    </location>
</feature>
<dbReference type="InterPro" id="IPR012337">
    <property type="entry name" value="RNaseH-like_sf"/>
</dbReference>
<keyword evidence="6" id="KW-0378">Hydrolase</keyword>
<dbReference type="InterPro" id="IPR043128">
    <property type="entry name" value="Rev_trsase/Diguanyl_cyclase"/>
</dbReference>
<evidence type="ECO:0000313" key="12">
    <source>
        <dbReference type="EMBL" id="KRY26847.1"/>
    </source>
</evidence>
<dbReference type="InterPro" id="IPR001584">
    <property type="entry name" value="Integrase_cat-core"/>
</dbReference>
<dbReference type="InterPro" id="IPR050951">
    <property type="entry name" value="Retrovirus_Pol_polyprotein"/>
</dbReference>
<evidence type="ECO:0000256" key="6">
    <source>
        <dbReference type="ARBA" id="ARBA00022801"/>
    </source>
</evidence>
<dbReference type="GO" id="GO:0003676">
    <property type="term" value="F:nucleic acid binding"/>
    <property type="evidence" value="ECO:0007669"/>
    <property type="project" value="InterPro"/>
</dbReference>
<dbReference type="PANTHER" id="PTHR37984">
    <property type="entry name" value="PROTEIN CBG26694"/>
    <property type="match status" value="1"/>
</dbReference>
<dbReference type="FunFam" id="1.10.340.70:FF:000001">
    <property type="entry name" value="Retrovirus-related Pol polyprotein from transposon gypsy-like Protein"/>
    <property type="match status" value="1"/>
</dbReference>
<evidence type="ECO:0000256" key="8">
    <source>
        <dbReference type="SAM" id="MobiDB-lite"/>
    </source>
</evidence>
<evidence type="ECO:0000256" key="1">
    <source>
        <dbReference type="ARBA" id="ARBA00012493"/>
    </source>
</evidence>
<evidence type="ECO:0000259" key="9">
    <source>
        <dbReference type="Pfam" id="PF00665"/>
    </source>
</evidence>
<evidence type="ECO:0000259" key="10">
    <source>
        <dbReference type="Pfam" id="PF17917"/>
    </source>
</evidence>
<dbReference type="InterPro" id="IPR041588">
    <property type="entry name" value="Integrase_H2C2"/>
</dbReference>
<dbReference type="InterPro" id="IPR041373">
    <property type="entry name" value="RT_RNaseH"/>
</dbReference>
<dbReference type="FunFam" id="3.10.20.370:FF:000001">
    <property type="entry name" value="Retrovirus-related Pol polyprotein from transposon 17.6-like protein"/>
    <property type="match status" value="1"/>
</dbReference>
<keyword evidence="13" id="KW-1185">Reference proteome</keyword>
<dbReference type="PANTHER" id="PTHR37984:SF5">
    <property type="entry name" value="PROTEIN NYNRIN-LIKE"/>
    <property type="match status" value="1"/>
</dbReference>
<accession>A0A0V1APX7</accession>
<dbReference type="SUPFAM" id="SSF56672">
    <property type="entry name" value="DNA/RNA polymerases"/>
    <property type="match status" value="1"/>
</dbReference>
<dbReference type="InterPro" id="IPR043502">
    <property type="entry name" value="DNA/RNA_pol_sf"/>
</dbReference>
<evidence type="ECO:0000256" key="7">
    <source>
        <dbReference type="ARBA" id="ARBA00022918"/>
    </source>
</evidence>
<evidence type="ECO:0000313" key="13">
    <source>
        <dbReference type="Proteomes" id="UP000054776"/>
    </source>
</evidence>
<feature type="domain" description="Integrase catalytic" evidence="9">
    <location>
        <begin position="474"/>
        <end position="566"/>
    </location>
</feature>
<keyword evidence="7" id="KW-0695">RNA-directed DNA polymerase</keyword>
<dbReference type="EMBL" id="JYDH01000321">
    <property type="protein sequence ID" value="KRY26847.1"/>
    <property type="molecule type" value="Genomic_DNA"/>
</dbReference>
<keyword evidence="5" id="KW-0255">Endonuclease</keyword>
<dbReference type="CDD" id="cd09274">
    <property type="entry name" value="RNase_HI_RT_Ty3"/>
    <property type="match status" value="1"/>
</dbReference>
<keyword evidence="3" id="KW-0548">Nucleotidyltransferase</keyword>
<dbReference type="GO" id="GO:0003964">
    <property type="term" value="F:RNA-directed DNA polymerase activity"/>
    <property type="evidence" value="ECO:0007669"/>
    <property type="project" value="UniProtKB-KW"/>
</dbReference>
<reference evidence="12 13" key="1">
    <citation type="submission" date="2015-01" db="EMBL/GenBank/DDBJ databases">
        <title>Evolution of Trichinella species and genotypes.</title>
        <authorList>
            <person name="Korhonen P.K."/>
            <person name="Edoardo P."/>
            <person name="Giuseppe L.R."/>
            <person name="Gasser R.B."/>
        </authorList>
    </citation>
    <scope>NUCLEOTIDE SEQUENCE [LARGE SCALE GENOMIC DNA]</scope>
    <source>
        <strain evidence="12">ISS3</strain>
    </source>
</reference>
<evidence type="ECO:0000256" key="4">
    <source>
        <dbReference type="ARBA" id="ARBA00022722"/>
    </source>
</evidence>
<dbReference type="GO" id="GO:0042575">
    <property type="term" value="C:DNA polymerase complex"/>
    <property type="evidence" value="ECO:0007669"/>
    <property type="project" value="UniProtKB-ARBA"/>
</dbReference>
<keyword evidence="4" id="KW-0540">Nuclease</keyword>
<dbReference type="Gene3D" id="1.10.340.70">
    <property type="match status" value="1"/>
</dbReference>
<dbReference type="AlphaFoldDB" id="A0A0V1APX7"/>
<dbReference type="EC" id="2.7.7.49" evidence="1"/>